<feature type="compositionally biased region" description="Basic and acidic residues" evidence="3">
    <location>
        <begin position="200"/>
        <end position="212"/>
    </location>
</feature>
<evidence type="ECO:0000313" key="6">
    <source>
        <dbReference type="Proteomes" id="UP001171902"/>
    </source>
</evidence>
<protein>
    <submittedName>
        <fullName evidence="5">TetR family transcriptional regulator</fullName>
    </submittedName>
</protein>
<reference evidence="5" key="1">
    <citation type="submission" date="2023-06" db="EMBL/GenBank/DDBJ databases">
        <title>Gycomyces niveus sp.nov., a novel actinomycete isolated from soil in Shouguang.</title>
        <authorList>
            <person name="Yang X."/>
            <person name="Zhao J."/>
        </authorList>
    </citation>
    <scope>NUCLEOTIDE SEQUENCE</scope>
    <source>
        <strain evidence="5">NEAU C2</strain>
    </source>
</reference>
<dbReference type="InterPro" id="IPR036271">
    <property type="entry name" value="Tet_transcr_reg_TetR-rel_C_sf"/>
</dbReference>
<dbReference type="InterPro" id="IPR001647">
    <property type="entry name" value="HTH_TetR"/>
</dbReference>
<dbReference type="PANTHER" id="PTHR30055:SF235">
    <property type="entry name" value="TRANSCRIPTIONAL REGULATORY PROTEIN"/>
    <property type="match status" value="1"/>
</dbReference>
<dbReference type="PANTHER" id="PTHR30055">
    <property type="entry name" value="HTH-TYPE TRANSCRIPTIONAL REGULATOR RUTR"/>
    <property type="match status" value="1"/>
</dbReference>
<keyword evidence="1 2" id="KW-0238">DNA-binding</keyword>
<comment type="caution">
    <text evidence="5">The sequence shown here is derived from an EMBL/GenBank/DDBJ whole genome shotgun (WGS) entry which is preliminary data.</text>
</comment>
<evidence type="ECO:0000256" key="3">
    <source>
        <dbReference type="SAM" id="MobiDB-lite"/>
    </source>
</evidence>
<keyword evidence="6" id="KW-1185">Reference proteome</keyword>
<proteinExistence type="predicted"/>
<evidence type="ECO:0000256" key="2">
    <source>
        <dbReference type="PROSITE-ProRule" id="PRU00335"/>
    </source>
</evidence>
<dbReference type="PRINTS" id="PR00455">
    <property type="entry name" value="HTHTETR"/>
</dbReference>
<dbReference type="InterPro" id="IPR009057">
    <property type="entry name" value="Homeodomain-like_sf"/>
</dbReference>
<evidence type="ECO:0000259" key="4">
    <source>
        <dbReference type="PROSITE" id="PS50977"/>
    </source>
</evidence>
<dbReference type="InterPro" id="IPR050109">
    <property type="entry name" value="HTH-type_TetR-like_transc_reg"/>
</dbReference>
<evidence type="ECO:0000256" key="1">
    <source>
        <dbReference type="ARBA" id="ARBA00023125"/>
    </source>
</evidence>
<evidence type="ECO:0000313" key="5">
    <source>
        <dbReference type="EMBL" id="MDN3241939.1"/>
    </source>
</evidence>
<name>A0ABT7YU88_9ACTN</name>
<organism evidence="5 6">
    <name type="scientific">Glycomyces tritici</name>
    <dbReference type="NCBI Taxonomy" id="2665176"/>
    <lineage>
        <taxon>Bacteria</taxon>
        <taxon>Bacillati</taxon>
        <taxon>Actinomycetota</taxon>
        <taxon>Actinomycetes</taxon>
        <taxon>Glycomycetales</taxon>
        <taxon>Glycomycetaceae</taxon>
        <taxon>Glycomyces</taxon>
    </lineage>
</organism>
<gene>
    <name evidence="5" type="ORF">QWI33_19605</name>
</gene>
<dbReference type="PROSITE" id="PS50977">
    <property type="entry name" value="HTH_TETR_2"/>
    <property type="match status" value="1"/>
</dbReference>
<accession>A0ABT7YU88</accession>
<dbReference type="Pfam" id="PF17920">
    <property type="entry name" value="TetR_C_16"/>
    <property type="match status" value="1"/>
</dbReference>
<dbReference type="Proteomes" id="UP001171902">
    <property type="component" value="Unassembled WGS sequence"/>
</dbReference>
<dbReference type="InterPro" id="IPR041678">
    <property type="entry name" value="TetR_C_16"/>
</dbReference>
<dbReference type="Pfam" id="PF00440">
    <property type="entry name" value="TetR_N"/>
    <property type="match status" value="1"/>
</dbReference>
<dbReference type="RefSeq" id="WP_289958843.1">
    <property type="nucleotide sequence ID" value="NZ_JAUEMJ010000006.1"/>
</dbReference>
<dbReference type="SUPFAM" id="SSF46689">
    <property type="entry name" value="Homeodomain-like"/>
    <property type="match status" value="1"/>
</dbReference>
<dbReference type="Gene3D" id="1.10.357.10">
    <property type="entry name" value="Tetracycline Repressor, domain 2"/>
    <property type="match status" value="1"/>
</dbReference>
<feature type="domain" description="HTH tetR-type" evidence="4">
    <location>
        <begin position="10"/>
        <end position="70"/>
    </location>
</feature>
<sequence>MSEPKRRDRDATRAALLEAARRRFTEHGFDGTGVRDIAADAGVDPTLIFRYFGSKQALFTEAVHVEVPEGLGRDPRRGLVELADALLGEVVFADRGEPGTEHPLLVMLRSAGRPEVRAQLRDQVCGEYLADFAKRSGGEDAELRAEILGALLVGMGLMRSVIGTPALSAASYDQTRAIVAAMVGALQERPRGLPPRTAGRRTDPPRTGRETAHAGPIGVRNVSDPIASRRGGECSGEAVTSKVRCTPRCSIRMRLRSSESVWSVWTGASRANSESTSGCAPAVKSRKRMPASRNRGIVTSISRLNPSTCRAAREMAMIRVSAARSMQASADADTAVRHVASAGSSLMSSGPDALVRSGMTSSSCVNWASRG</sequence>
<dbReference type="EMBL" id="JAUEMJ010000006">
    <property type="protein sequence ID" value="MDN3241939.1"/>
    <property type="molecule type" value="Genomic_DNA"/>
</dbReference>
<feature type="DNA-binding region" description="H-T-H motif" evidence="2">
    <location>
        <begin position="33"/>
        <end position="52"/>
    </location>
</feature>
<feature type="region of interest" description="Disordered" evidence="3">
    <location>
        <begin position="189"/>
        <end position="233"/>
    </location>
</feature>
<dbReference type="SUPFAM" id="SSF48498">
    <property type="entry name" value="Tetracyclin repressor-like, C-terminal domain"/>
    <property type="match status" value="1"/>
</dbReference>